<gene>
    <name evidence="2" type="ORF">GWO68_03855</name>
</gene>
<organism evidence="2 3">
    <name type="scientific">Pontibacter fetidus</name>
    <dbReference type="NCBI Taxonomy" id="2700082"/>
    <lineage>
        <taxon>Bacteria</taxon>
        <taxon>Pseudomonadati</taxon>
        <taxon>Bacteroidota</taxon>
        <taxon>Cytophagia</taxon>
        <taxon>Cytophagales</taxon>
        <taxon>Hymenobacteraceae</taxon>
        <taxon>Pontibacter</taxon>
    </lineage>
</organism>
<keyword evidence="3" id="KW-1185">Reference proteome</keyword>
<feature type="transmembrane region" description="Helical" evidence="1">
    <location>
        <begin position="12"/>
        <end position="30"/>
    </location>
</feature>
<sequence>MEYNIKFINGDRLLAIGLAGMILSMSLPIYLKINFNIKEALMIGLIPSMLVISCITAYFASKRNEYFLVNEDGLHTSKHGLVKWSEVHSLDLEDRLEAEVLTIRLRHNEKIVIPSRKEESPNRQTFVAFREDIEKRFSEEPNTEVGAIQESYAYGGKGYRMLGYTLLLTLCLLTPYVLYVLVIGDMTAKKFVSVIVVYSVTLPMLGRIFREEIFGKTK</sequence>
<keyword evidence="1" id="KW-0812">Transmembrane</keyword>
<evidence type="ECO:0000313" key="3">
    <source>
        <dbReference type="Proteomes" id="UP000478546"/>
    </source>
</evidence>
<accession>A0A6B2H347</accession>
<dbReference type="Proteomes" id="UP000478546">
    <property type="component" value="Unassembled WGS sequence"/>
</dbReference>
<feature type="transmembrane region" description="Helical" evidence="1">
    <location>
        <begin position="191"/>
        <end position="209"/>
    </location>
</feature>
<evidence type="ECO:0000313" key="2">
    <source>
        <dbReference type="EMBL" id="NDK55046.1"/>
    </source>
</evidence>
<feature type="transmembrane region" description="Helical" evidence="1">
    <location>
        <begin position="42"/>
        <end position="60"/>
    </location>
</feature>
<comment type="caution">
    <text evidence="2">The sequence shown here is derived from an EMBL/GenBank/DDBJ whole genome shotgun (WGS) entry which is preliminary data.</text>
</comment>
<protein>
    <submittedName>
        <fullName evidence="2">Uncharacterized protein</fullName>
    </submittedName>
</protein>
<dbReference type="AlphaFoldDB" id="A0A6B2H347"/>
<keyword evidence="1" id="KW-1133">Transmembrane helix</keyword>
<keyword evidence="1" id="KW-0472">Membrane</keyword>
<feature type="transmembrane region" description="Helical" evidence="1">
    <location>
        <begin position="161"/>
        <end position="179"/>
    </location>
</feature>
<dbReference type="EMBL" id="JAAEAA010000004">
    <property type="protein sequence ID" value="NDK55046.1"/>
    <property type="molecule type" value="Genomic_DNA"/>
</dbReference>
<evidence type="ECO:0000256" key="1">
    <source>
        <dbReference type="SAM" id="Phobius"/>
    </source>
</evidence>
<name>A0A6B2H347_9BACT</name>
<proteinExistence type="predicted"/>
<dbReference type="RefSeq" id="WP_162345107.1">
    <property type="nucleotide sequence ID" value="NZ_JAAEAA010000004.1"/>
</dbReference>
<reference evidence="2 3" key="1">
    <citation type="submission" date="2020-01" db="EMBL/GenBank/DDBJ databases">
        <authorList>
            <person name="Kim M.K."/>
        </authorList>
    </citation>
    <scope>NUCLEOTIDE SEQUENCE [LARGE SCALE GENOMIC DNA]</scope>
    <source>
        <strain evidence="2 3">BT213</strain>
    </source>
</reference>